<dbReference type="Gene3D" id="1.10.10.60">
    <property type="entry name" value="Homeodomain-like"/>
    <property type="match status" value="1"/>
</dbReference>
<reference evidence="5 6" key="1">
    <citation type="submission" date="2023-05" db="EMBL/GenBank/DDBJ databases">
        <title>Streptantibioticus silvisoli sp. nov., acidotolerant actinomycetes 1 from pine litter.</title>
        <authorList>
            <person name="Swiecimska M."/>
            <person name="Golinska P."/>
            <person name="Sangal V."/>
            <person name="Wachnowicz B."/>
            <person name="Goodfellow M."/>
        </authorList>
    </citation>
    <scope>NUCLEOTIDE SEQUENCE [LARGE SCALE GENOMIC DNA]</scope>
    <source>
        <strain evidence="5 6">DSM 42109</strain>
    </source>
</reference>
<dbReference type="SUPFAM" id="SSF46689">
    <property type="entry name" value="Homeodomain-like"/>
    <property type="match status" value="1"/>
</dbReference>
<dbReference type="PRINTS" id="PR00455">
    <property type="entry name" value="HTHTETR"/>
</dbReference>
<name>A0ABT7A871_9ACTN</name>
<sequence>MREVLAEAAFQLFMERGFEQTTVDDIVARAGVGRRSFFRYFPSKEDAVFPDHESCLAEVTAFLEGADTRGGEEAGEEAGAGEGGEDPVRRVCDAARIVVRMYAANPEFSVQRYQLTQEVPGLRTYELSVVRRYERTLAGFLRRRYEGATDGALRAEVIAAAVVAAHNNGLRTWLRSGGEGDAEAAVDDALGLVRAVWGSTGDHARPAARTAAGSGAAGASGAAVASGSASGSASGASTAASAAPVEDGPAAEAGSAAPAASAGRADEGDVIVMVAPRGAPLWRVVQKVESALGES</sequence>
<feature type="region of interest" description="Disordered" evidence="3">
    <location>
        <begin position="243"/>
        <end position="262"/>
    </location>
</feature>
<keyword evidence="6" id="KW-1185">Reference proteome</keyword>
<feature type="DNA-binding region" description="H-T-H motif" evidence="2">
    <location>
        <begin position="22"/>
        <end position="41"/>
    </location>
</feature>
<feature type="domain" description="HTH tetR-type" evidence="4">
    <location>
        <begin position="1"/>
        <end position="59"/>
    </location>
</feature>
<dbReference type="RefSeq" id="WP_274045271.1">
    <property type="nucleotide sequence ID" value="NZ_JANCPR020000060.1"/>
</dbReference>
<dbReference type="PANTHER" id="PTHR30055:SF226">
    <property type="entry name" value="HTH-TYPE TRANSCRIPTIONAL REGULATOR PKSA"/>
    <property type="match status" value="1"/>
</dbReference>
<dbReference type="PROSITE" id="PS50977">
    <property type="entry name" value="HTH_TETR_2"/>
    <property type="match status" value="1"/>
</dbReference>
<dbReference type="Pfam" id="PF17754">
    <property type="entry name" value="TetR_C_14"/>
    <property type="match status" value="1"/>
</dbReference>
<dbReference type="InterPro" id="IPR009057">
    <property type="entry name" value="Homeodomain-like_sf"/>
</dbReference>
<evidence type="ECO:0000313" key="6">
    <source>
        <dbReference type="Proteomes" id="UP001214441"/>
    </source>
</evidence>
<protein>
    <submittedName>
        <fullName evidence="5">TetR family transcriptional regulator</fullName>
    </submittedName>
</protein>
<dbReference type="InterPro" id="IPR041347">
    <property type="entry name" value="MftR_C"/>
</dbReference>
<dbReference type="InterPro" id="IPR001647">
    <property type="entry name" value="HTH_TetR"/>
</dbReference>
<comment type="caution">
    <text evidence="5">The sequence shown here is derived from an EMBL/GenBank/DDBJ whole genome shotgun (WGS) entry which is preliminary data.</text>
</comment>
<dbReference type="InterPro" id="IPR050109">
    <property type="entry name" value="HTH-type_TetR-like_transc_reg"/>
</dbReference>
<accession>A0ABT7A871</accession>
<dbReference type="PANTHER" id="PTHR30055">
    <property type="entry name" value="HTH-TYPE TRANSCRIPTIONAL REGULATOR RUTR"/>
    <property type="match status" value="1"/>
</dbReference>
<dbReference type="Proteomes" id="UP001214441">
    <property type="component" value="Unassembled WGS sequence"/>
</dbReference>
<proteinExistence type="predicted"/>
<keyword evidence="1 2" id="KW-0238">DNA-binding</keyword>
<dbReference type="InterPro" id="IPR023772">
    <property type="entry name" value="DNA-bd_HTH_TetR-type_CS"/>
</dbReference>
<dbReference type="PROSITE" id="PS01081">
    <property type="entry name" value="HTH_TETR_1"/>
    <property type="match status" value="1"/>
</dbReference>
<evidence type="ECO:0000313" key="5">
    <source>
        <dbReference type="EMBL" id="MDJ1137538.1"/>
    </source>
</evidence>
<evidence type="ECO:0000256" key="2">
    <source>
        <dbReference type="PROSITE-ProRule" id="PRU00335"/>
    </source>
</evidence>
<organism evidence="5 6">
    <name type="scientific">Streptomyces iconiensis</name>
    <dbReference type="NCBI Taxonomy" id="1384038"/>
    <lineage>
        <taxon>Bacteria</taxon>
        <taxon>Bacillati</taxon>
        <taxon>Actinomycetota</taxon>
        <taxon>Actinomycetes</taxon>
        <taxon>Kitasatosporales</taxon>
        <taxon>Streptomycetaceae</taxon>
        <taxon>Streptomyces</taxon>
    </lineage>
</organism>
<evidence type="ECO:0000256" key="1">
    <source>
        <dbReference type="ARBA" id="ARBA00023125"/>
    </source>
</evidence>
<evidence type="ECO:0000256" key="3">
    <source>
        <dbReference type="SAM" id="MobiDB-lite"/>
    </source>
</evidence>
<gene>
    <name evidence="5" type="ORF">NMN56_037415</name>
</gene>
<dbReference type="Gene3D" id="1.10.357.10">
    <property type="entry name" value="Tetracycline Repressor, domain 2"/>
    <property type="match status" value="1"/>
</dbReference>
<dbReference type="EMBL" id="JANCPR020000060">
    <property type="protein sequence ID" value="MDJ1137538.1"/>
    <property type="molecule type" value="Genomic_DNA"/>
</dbReference>
<dbReference type="Pfam" id="PF00440">
    <property type="entry name" value="TetR_N"/>
    <property type="match status" value="1"/>
</dbReference>
<evidence type="ECO:0000259" key="4">
    <source>
        <dbReference type="PROSITE" id="PS50977"/>
    </source>
</evidence>